<dbReference type="InterPro" id="IPR009056">
    <property type="entry name" value="Cyt_c-like_dom"/>
</dbReference>
<keyword evidence="9 21" id="KW-0812">Transmembrane</keyword>
<dbReference type="PROSITE" id="PS51007">
    <property type="entry name" value="CYTC"/>
    <property type="match status" value="2"/>
</dbReference>
<keyword evidence="7 19" id="KW-0349">Heme</keyword>
<dbReference type="Proteomes" id="UP000644749">
    <property type="component" value="Unassembled WGS sequence"/>
</dbReference>
<reference evidence="23 24" key="1">
    <citation type="submission" date="2021-01" db="EMBL/GenBank/DDBJ databases">
        <title>011410 draft genome.</title>
        <authorList>
            <person name="Lang L."/>
        </authorList>
    </citation>
    <scope>NUCLEOTIDE SEQUENCE [LARGE SCALE GENOMIC DNA]</scope>
    <source>
        <strain evidence="23 24">KCTC 42845</strain>
    </source>
</reference>
<dbReference type="NCBIfam" id="TIGR00782">
    <property type="entry name" value="ccoP"/>
    <property type="match status" value="1"/>
</dbReference>
<comment type="pathway">
    <text evidence="2 19">Energy metabolism; oxidative phosphorylation.</text>
</comment>
<dbReference type="RefSeq" id="WP_191310841.1">
    <property type="nucleotide sequence ID" value="NZ_BNCL01000010.1"/>
</dbReference>
<evidence type="ECO:0000256" key="19">
    <source>
        <dbReference type="PIRNR" id="PIRNR000006"/>
    </source>
</evidence>
<evidence type="ECO:0000256" key="4">
    <source>
        <dbReference type="ARBA" id="ARBA00022448"/>
    </source>
</evidence>
<evidence type="ECO:0000256" key="3">
    <source>
        <dbReference type="ARBA" id="ARBA00006113"/>
    </source>
</evidence>
<feature type="region of interest" description="Disordered" evidence="20">
    <location>
        <begin position="1"/>
        <end position="61"/>
    </location>
</feature>
<evidence type="ECO:0000256" key="5">
    <source>
        <dbReference type="ARBA" id="ARBA00022475"/>
    </source>
</evidence>
<evidence type="ECO:0000256" key="20">
    <source>
        <dbReference type="SAM" id="MobiDB-lite"/>
    </source>
</evidence>
<dbReference type="Pfam" id="PF00034">
    <property type="entry name" value="Cytochrom_C"/>
    <property type="match status" value="1"/>
</dbReference>
<dbReference type="InterPro" id="IPR004678">
    <property type="entry name" value="Cyt_c_oxidase_cbb3_su3"/>
</dbReference>
<keyword evidence="17 19" id="KW-0406">Ion transport</keyword>
<dbReference type="Pfam" id="PF14715">
    <property type="entry name" value="FixP_N"/>
    <property type="match status" value="1"/>
</dbReference>
<dbReference type="InterPro" id="IPR036909">
    <property type="entry name" value="Cyt_c-like_dom_sf"/>
</dbReference>
<evidence type="ECO:0000256" key="10">
    <source>
        <dbReference type="ARBA" id="ARBA00022723"/>
    </source>
</evidence>
<organism evidence="23 24">
    <name type="scientific">Paracoccus aerius</name>
    <dbReference type="NCBI Taxonomy" id="1915382"/>
    <lineage>
        <taxon>Bacteria</taxon>
        <taxon>Pseudomonadati</taxon>
        <taxon>Pseudomonadota</taxon>
        <taxon>Alphaproteobacteria</taxon>
        <taxon>Rhodobacterales</taxon>
        <taxon>Paracoccaceae</taxon>
        <taxon>Paracoccus</taxon>
    </lineage>
</organism>
<accession>A0ABS1S7E0</accession>
<comment type="subcellular location">
    <subcellularLocation>
        <location evidence="1 19">Cell inner membrane</location>
    </subcellularLocation>
</comment>
<evidence type="ECO:0000256" key="2">
    <source>
        <dbReference type="ARBA" id="ARBA00004673"/>
    </source>
</evidence>
<keyword evidence="5 19" id="KW-1003">Cell membrane</keyword>
<dbReference type="EMBL" id="JAESHT010000011">
    <property type="protein sequence ID" value="MBL3674490.1"/>
    <property type="molecule type" value="Genomic_DNA"/>
</dbReference>
<feature type="transmembrane region" description="Helical" evidence="21">
    <location>
        <begin position="87"/>
        <end position="109"/>
    </location>
</feature>
<gene>
    <name evidence="23" type="primary">ccoP</name>
    <name evidence="23" type="ORF">JL111_13445</name>
</gene>
<keyword evidence="8 19" id="KW-0679">Respiratory chain</keyword>
<keyword evidence="12 19" id="KW-0375">Hydrogen ion transport</keyword>
<keyword evidence="6 19" id="KW-0997">Cell inner membrane</keyword>
<dbReference type="PANTHER" id="PTHR33751:SF1">
    <property type="entry name" value="CBB3-TYPE CYTOCHROME C OXIDASE SUBUNIT FIXP"/>
    <property type="match status" value="1"/>
</dbReference>
<protein>
    <recommendedName>
        <fullName evidence="19">Cbb3-type cytochrome c oxidase subunit</fullName>
    </recommendedName>
</protein>
<keyword evidence="13 19" id="KW-0249">Electron transport</keyword>
<evidence type="ECO:0000256" key="11">
    <source>
        <dbReference type="ARBA" id="ARBA00022737"/>
    </source>
</evidence>
<evidence type="ECO:0000256" key="7">
    <source>
        <dbReference type="ARBA" id="ARBA00022617"/>
    </source>
</evidence>
<feature type="domain" description="Cytochrome c" evidence="22">
    <location>
        <begin position="260"/>
        <end position="341"/>
    </location>
</feature>
<sequence length="344" mass="37358">MADDKDKPVGPHQDPANPDNRISVQRHAADSEHAAKITGDIPERPRADKPVAPKLRKPGRKGLVQEVGSTGHEWDGITEYDNPMPRWWLWTFYATIVWALGYVIAYPAIPLVSQATQGLLGTDYRQEVAAEIERFDQANAAIQARLAEVDLAEIPNDPELVNYATNAGGAVFRTWCAQCHGSGAGGAKGYPNLLDNDWLWGGTLEDIHLTLQHGIRDPHDGDTRYSQMPAFGTDGILDRGQIDQVVNYVLSLSDLPHNAAKAAEGQQVYSDNCSACHMDDGSGDRMQGAPNLADAVWLYGNDQATLTRIVAEGPFGVMPAWNTRLSEAEIRAVAAYVHGLGGGE</sequence>
<dbReference type="Pfam" id="PF13442">
    <property type="entry name" value="Cytochrome_CBB3"/>
    <property type="match status" value="1"/>
</dbReference>
<evidence type="ECO:0000256" key="12">
    <source>
        <dbReference type="ARBA" id="ARBA00022781"/>
    </source>
</evidence>
<comment type="cofactor">
    <cofactor evidence="19">
        <name>heme c</name>
        <dbReference type="ChEBI" id="CHEBI:61717"/>
    </cofactor>
    <text evidence="19">Binds 2 heme C groups per subunit.</text>
</comment>
<keyword evidence="24" id="KW-1185">Reference proteome</keyword>
<comment type="subunit">
    <text evidence="19">Component of the cbb3-type cytochrome c oxidase.</text>
</comment>
<keyword evidence="4 19" id="KW-0813">Transport</keyword>
<evidence type="ECO:0000256" key="18">
    <source>
        <dbReference type="ARBA" id="ARBA00023136"/>
    </source>
</evidence>
<feature type="compositionally biased region" description="Basic and acidic residues" evidence="20">
    <location>
        <begin position="27"/>
        <end position="51"/>
    </location>
</feature>
<name>A0ABS1S7E0_9RHOB</name>
<comment type="similarity">
    <text evidence="3 19">Belongs to the CcoP / FixP family.</text>
</comment>
<dbReference type="Gene3D" id="6.10.280.130">
    <property type="match status" value="1"/>
</dbReference>
<keyword evidence="16 19" id="KW-0408">Iron</keyword>
<comment type="function">
    <text evidence="19">C-type cytochrome. Part of the cbb3-type cytochrome c oxidase complex.</text>
</comment>
<dbReference type="PRINTS" id="PR00605">
    <property type="entry name" value="CYTCHROMECIC"/>
</dbReference>
<evidence type="ECO:0000313" key="23">
    <source>
        <dbReference type="EMBL" id="MBL3674490.1"/>
    </source>
</evidence>
<comment type="caution">
    <text evidence="23">The sequence shown here is derived from an EMBL/GenBank/DDBJ whole genome shotgun (WGS) entry which is preliminary data.</text>
</comment>
<dbReference type="PIRSF" id="PIRSF000006">
    <property type="entry name" value="Cbb3-Cox_fixP"/>
    <property type="match status" value="1"/>
</dbReference>
<feature type="domain" description="Cytochrome c" evidence="22">
    <location>
        <begin position="163"/>
        <end position="253"/>
    </location>
</feature>
<keyword evidence="15 19" id="KW-0560">Oxidoreductase</keyword>
<keyword evidence="18 19" id="KW-0472">Membrane</keyword>
<evidence type="ECO:0000256" key="8">
    <source>
        <dbReference type="ARBA" id="ARBA00022660"/>
    </source>
</evidence>
<evidence type="ECO:0000256" key="16">
    <source>
        <dbReference type="ARBA" id="ARBA00023004"/>
    </source>
</evidence>
<evidence type="ECO:0000256" key="6">
    <source>
        <dbReference type="ARBA" id="ARBA00022519"/>
    </source>
</evidence>
<evidence type="ECO:0000256" key="15">
    <source>
        <dbReference type="ARBA" id="ARBA00023002"/>
    </source>
</evidence>
<dbReference type="InterPro" id="IPR008168">
    <property type="entry name" value="Cyt_C_IC"/>
</dbReference>
<evidence type="ECO:0000256" key="14">
    <source>
        <dbReference type="ARBA" id="ARBA00022989"/>
    </source>
</evidence>
<evidence type="ECO:0000256" key="9">
    <source>
        <dbReference type="ARBA" id="ARBA00022692"/>
    </source>
</evidence>
<dbReference type="InterPro" id="IPR032858">
    <property type="entry name" value="CcoP_N"/>
</dbReference>
<evidence type="ECO:0000259" key="22">
    <source>
        <dbReference type="PROSITE" id="PS51007"/>
    </source>
</evidence>
<keyword evidence="10 19" id="KW-0479">Metal-binding</keyword>
<evidence type="ECO:0000313" key="24">
    <source>
        <dbReference type="Proteomes" id="UP000644749"/>
    </source>
</evidence>
<dbReference type="InterPro" id="IPR038414">
    <property type="entry name" value="CcoP_N_sf"/>
</dbReference>
<proteinExistence type="inferred from homology"/>
<evidence type="ECO:0000256" key="13">
    <source>
        <dbReference type="ARBA" id="ARBA00022982"/>
    </source>
</evidence>
<evidence type="ECO:0000256" key="17">
    <source>
        <dbReference type="ARBA" id="ARBA00023065"/>
    </source>
</evidence>
<evidence type="ECO:0000256" key="1">
    <source>
        <dbReference type="ARBA" id="ARBA00004533"/>
    </source>
</evidence>
<keyword evidence="11" id="KW-0677">Repeat</keyword>
<dbReference type="Gene3D" id="1.10.760.10">
    <property type="entry name" value="Cytochrome c-like domain"/>
    <property type="match status" value="2"/>
</dbReference>
<dbReference type="InterPro" id="IPR050597">
    <property type="entry name" value="Cytochrome_c_Oxidase_Subunit"/>
</dbReference>
<dbReference type="PANTHER" id="PTHR33751">
    <property type="entry name" value="CBB3-TYPE CYTOCHROME C OXIDASE SUBUNIT FIXP"/>
    <property type="match status" value="1"/>
</dbReference>
<keyword evidence="14 21" id="KW-1133">Transmembrane helix</keyword>
<evidence type="ECO:0000256" key="21">
    <source>
        <dbReference type="SAM" id="Phobius"/>
    </source>
</evidence>
<dbReference type="SUPFAM" id="SSF46626">
    <property type="entry name" value="Cytochrome c"/>
    <property type="match status" value="2"/>
</dbReference>